<dbReference type="PANTHER" id="PTHR33446:SF2">
    <property type="entry name" value="PROTEIN TONB"/>
    <property type="match status" value="1"/>
</dbReference>
<dbReference type="PANTHER" id="PTHR33446">
    <property type="entry name" value="PROTEIN TONB-RELATED"/>
    <property type="match status" value="1"/>
</dbReference>
<evidence type="ECO:0000256" key="6">
    <source>
        <dbReference type="ARBA" id="ARBA00022692"/>
    </source>
</evidence>
<evidence type="ECO:0000313" key="12">
    <source>
        <dbReference type="EMBL" id="OAI16693.1"/>
    </source>
</evidence>
<dbReference type="OrthoDB" id="9792439at2"/>
<keyword evidence="6" id="KW-0812">Transmembrane</keyword>
<keyword evidence="7" id="KW-0653">Protein transport</keyword>
<proteinExistence type="inferred from homology"/>
<feature type="region of interest" description="Disordered" evidence="10">
    <location>
        <begin position="82"/>
        <end position="170"/>
    </location>
</feature>
<gene>
    <name evidence="12" type="ORF">A1355_09270</name>
</gene>
<dbReference type="GO" id="GO:0055085">
    <property type="term" value="P:transmembrane transport"/>
    <property type="evidence" value="ECO:0007669"/>
    <property type="project" value="InterPro"/>
</dbReference>
<evidence type="ECO:0000256" key="10">
    <source>
        <dbReference type="SAM" id="MobiDB-lite"/>
    </source>
</evidence>
<comment type="subcellular location">
    <subcellularLocation>
        <location evidence="1">Cell inner membrane</location>
        <topology evidence="1">Single-pass membrane protein</topology>
        <orientation evidence="1">Periplasmic side</orientation>
    </subcellularLocation>
</comment>
<feature type="domain" description="TonB C-terminal" evidence="11">
    <location>
        <begin position="172"/>
        <end position="263"/>
    </location>
</feature>
<evidence type="ECO:0000259" key="11">
    <source>
        <dbReference type="PROSITE" id="PS52015"/>
    </source>
</evidence>
<evidence type="ECO:0000256" key="3">
    <source>
        <dbReference type="ARBA" id="ARBA00022448"/>
    </source>
</evidence>
<evidence type="ECO:0000256" key="1">
    <source>
        <dbReference type="ARBA" id="ARBA00004383"/>
    </source>
</evidence>
<dbReference type="NCBIfam" id="TIGR01352">
    <property type="entry name" value="tonB_Cterm"/>
    <property type="match status" value="1"/>
</dbReference>
<dbReference type="EMBL" id="LUUK01000183">
    <property type="protein sequence ID" value="OAI16693.1"/>
    <property type="molecule type" value="Genomic_DNA"/>
</dbReference>
<keyword evidence="9" id="KW-0472">Membrane</keyword>
<feature type="compositionally biased region" description="Low complexity" evidence="10">
    <location>
        <begin position="99"/>
        <end position="111"/>
    </location>
</feature>
<dbReference type="Proteomes" id="UP000077628">
    <property type="component" value="Unassembled WGS sequence"/>
</dbReference>
<comment type="caution">
    <text evidence="12">The sequence shown here is derived from an EMBL/GenBank/DDBJ whole genome shotgun (WGS) entry which is preliminary data.</text>
</comment>
<dbReference type="Pfam" id="PF03544">
    <property type="entry name" value="TonB_C"/>
    <property type="match status" value="1"/>
</dbReference>
<dbReference type="SUPFAM" id="SSF74653">
    <property type="entry name" value="TolA/TonB C-terminal domain"/>
    <property type="match status" value="1"/>
</dbReference>
<keyword evidence="13" id="KW-1185">Reference proteome</keyword>
<dbReference type="STRING" id="702114.A1355_09270"/>
<keyword evidence="5" id="KW-0997">Cell inner membrane</keyword>
<evidence type="ECO:0000256" key="2">
    <source>
        <dbReference type="ARBA" id="ARBA00006555"/>
    </source>
</evidence>
<comment type="similarity">
    <text evidence="2">Belongs to the TonB family.</text>
</comment>
<dbReference type="InterPro" id="IPR006260">
    <property type="entry name" value="TonB/TolA_C"/>
</dbReference>
<feature type="compositionally biased region" description="Low complexity" evidence="10">
    <location>
        <begin position="140"/>
        <end position="169"/>
    </location>
</feature>
<dbReference type="InterPro" id="IPR037682">
    <property type="entry name" value="TonB_C"/>
</dbReference>
<keyword evidence="8" id="KW-1133">Transmembrane helix</keyword>
<dbReference type="GO" id="GO:0098797">
    <property type="term" value="C:plasma membrane protein complex"/>
    <property type="evidence" value="ECO:0007669"/>
    <property type="project" value="TreeGrafter"/>
</dbReference>
<dbReference type="PRINTS" id="PR01217">
    <property type="entry name" value="PRICHEXTENSN"/>
</dbReference>
<evidence type="ECO:0000256" key="4">
    <source>
        <dbReference type="ARBA" id="ARBA00022475"/>
    </source>
</evidence>
<evidence type="ECO:0000256" key="9">
    <source>
        <dbReference type="ARBA" id="ARBA00023136"/>
    </source>
</evidence>
<dbReference type="GO" id="GO:0031992">
    <property type="term" value="F:energy transducer activity"/>
    <property type="evidence" value="ECO:0007669"/>
    <property type="project" value="TreeGrafter"/>
</dbReference>
<feature type="compositionally biased region" description="Pro residues" evidence="10">
    <location>
        <begin position="85"/>
        <end position="98"/>
    </location>
</feature>
<feature type="compositionally biased region" description="Low complexity" evidence="10">
    <location>
        <begin position="120"/>
        <end position="132"/>
    </location>
</feature>
<protein>
    <submittedName>
        <fullName evidence="12">Energy transducer TonB</fullName>
    </submittedName>
</protein>
<dbReference type="InterPro" id="IPR051045">
    <property type="entry name" value="TonB-dependent_transducer"/>
</dbReference>
<keyword evidence="4" id="KW-1003">Cell membrane</keyword>
<dbReference type="GO" id="GO:0015031">
    <property type="term" value="P:protein transport"/>
    <property type="evidence" value="ECO:0007669"/>
    <property type="project" value="UniProtKB-KW"/>
</dbReference>
<dbReference type="PROSITE" id="PS52015">
    <property type="entry name" value="TONB_CTD"/>
    <property type="match status" value="1"/>
</dbReference>
<name>A0A177NGY3_9GAMM</name>
<keyword evidence="3" id="KW-0813">Transport</keyword>
<dbReference type="Gene3D" id="3.30.1150.10">
    <property type="match status" value="1"/>
</dbReference>
<evidence type="ECO:0000256" key="5">
    <source>
        <dbReference type="ARBA" id="ARBA00022519"/>
    </source>
</evidence>
<dbReference type="RefSeq" id="WP_064030088.1">
    <property type="nucleotide sequence ID" value="NZ_LUUK01000183.1"/>
</dbReference>
<accession>A0A177NGY3</accession>
<reference evidence="13" key="1">
    <citation type="submission" date="2016-03" db="EMBL/GenBank/DDBJ databases">
        <authorList>
            <person name="Heylen K."/>
            <person name="De Vos P."/>
            <person name="Vekeman B."/>
        </authorList>
    </citation>
    <scope>NUCLEOTIDE SEQUENCE [LARGE SCALE GENOMIC DNA]</scope>
    <source>
        <strain evidence="13">R-45383</strain>
    </source>
</reference>
<sequence>MLPTHRLRSLSCLAPMRFLPAERPYQSAAITARTAEINESGLGLVLAIGLHLTWFGLMPNSDTQPSPTPPRPIMVEWINSAQPASEPPQVQPKPPVPTPAKAVNKTKAAAKPLKQPRLIAAANHESASSAAPEPIPELPPAESAPTPAITPSAPAPTSAPAETANASAPLSLPNLNADYLNNPAPTYPPASRQLGEQGKVLLRVLVNGDGGVDQVTLRKTSGYDRLDQAALETVKQWRFVPAKRGEQTVSAWVVIPVSFSLEG</sequence>
<dbReference type="AlphaFoldDB" id="A0A177NGY3"/>
<evidence type="ECO:0000256" key="7">
    <source>
        <dbReference type="ARBA" id="ARBA00022927"/>
    </source>
</evidence>
<evidence type="ECO:0000313" key="13">
    <source>
        <dbReference type="Proteomes" id="UP000077628"/>
    </source>
</evidence>
<organism evidence="12 13">
    <name type="scientific">Methylomonas koyamae</name>
    <dbReference type="NCBI Taxonomy" id="702114"/>
    <lineage>
        <taxon>Bacteria</taxon>
        <taxon>Pseudomonadati</taxon>
        <taxon>Pseudomonadota</taxon>
        <taxon>Gammaproteobacteria</taxon>
        <taxon>Methylococcales</taxon>
        <taxon>Methylococcaceae</taxon>
        <taxon>Methylomonas</taxon>
    </lineage>
</organism>
<evidence type="ECO:0000256" key="8">
    <source>
        <dbReference type="ARBA" id="ARBA00022989"/>
    </source>
</evidence>